<evidence type="ECO:0000256" key="3">
    <source>
        <dbReference type="PIRSR" id="PIRSR601952-2"/>
    </source>
</evidence>
<comment type="similarity">
    <text evidence="4">Belongs to the alkaline phosphatase family.</text>
</comment>
<dbReference type="PRINTS" id="PR00113">
    <property type="entry name" value="ALKPHPHTASE"/>
</dbReference>
<protein>
    <submittedName>
        <fullName evidence="5">Alkaline phosphatase 4</fullName>
        <ecNumber evidence="5">3.1.3.1</ecNumber>
    </submittedName>
</protein>
<dbReference type="Proteomes" id="UP000178485">
    <property type="component" value="Chromosome i"/>
</dbReference>
<dbReference type="GO" id="GO:0004035">
    <property type="term" value="F:alkaline phosphatase activity"/>
    <property type="evidence" value="ECO:0007669"/>
    <property type="project" value="UniProtKB-EC"/>
</dbReference>
<name>A0A1G4G5F2_9BACT</name>
<feature type="binding site" evidence="3">
    <location>
        <position position="536"/>
    </location>
    <ligand>
        <name>Mg(2+)</name>
        <dbReference type="ChEBI" id="CHEBI:18420"/>
    </ligand>
</feature>
<feature type="binding site" evidence="3">
    <location>
        <position position="331"/>
    </location>
    <ligand>
        <name>Mg(2+)</name>
        <dbReference type="ChEBI" id="CHEBI:18420"/>
    </ligand>
</feature>
<dbReference type="EC" id="3.1.3.1" evidence="5"/>
<dbReference type="InterPro" id="IPR017946">
    <property type="entry name" value="PLC-like_Pdiesterase_TIM-brl"/>
</dbReference>
<feature type="binding site" evidence="3">
    <location>
        <position position="541"/>
    </location>
    <ligand>
        <name>Zn(2+)</name>
        <dbReference type="ChEBI" id="CHEBI:29105"/>
        <label>2</label>
    </ligand>
</feature>
<dbReference type="Pfam" id="PF00245">
    <property type="entry name" value="Alk_phosphatase"/>
    <property type="match status" value="1"/>
</dbReference>
<dbReference type="CDD" id="cd16012">
    <property type="entry name" value="ALP"/>
    <property type="match status" value="1"/>
</dbReference>
<dbReference type="KEGG" id="pmuc:ING2E5A_0862"/>
<feature type="binding site" evidence="3">
    <location>
        <position position="545"/>
    </location>
    <ligand>
        <name>Zn(2+)</name>
        <dbReference type="ChEBI" id="CHEBI:29105"/>
        <label>2</label>
    </ligand>
</feature>
<keyword evidence="3" id="KW-0862">Zinc</keyword>
<keyword evidence="3" id="KW-0460">Magnesium</keyword>
<sequence>MQRSRRYRTAFLMLLVAVLFYPSYSQSVQKIHSHNDYWQLVPFYQAYSQRVSSIEADIYYQDGMLLVGHDTKELRKENTLKRLYIDPIVEQFAKHDGRAWPNSDQPLILMIDIKTSAEPALSSIIALLSEHPAVFDPAVNPYAATVVISGNAPQPEEFHRYPSIVSFDGRFEEEYTQSQLERIAMISAPFDDYARWNGKGSMIKQEKEKVQQAIAEAHKLNKPIRFWGCPDGVTAWNTFHQMGVDFINTDHVERCADFFKNIGDINYSIEDNNREASSLKRTKMLDKITVGFEGFDPENIRLSHYVPLYTPSYRNDGERRKIKNVILLIGDGMGLNQIAVARTVNRGLTMLKMRFTGLQTNSPLDSYTSDSAAAGSALATGKPHNNRHIAMNDDGTENRSITDYAIAKGMATGVVTLGNIADATPAAFYGHSRERDSSDLITRYLLEKRINLVVGGGTSVFTKRRDGLDIDSFMEKYQVIHDTKQIDQLDGSVLCIDNLLEKAATEETIGLLARVTRSAVNKLARESKRGFFLMVEGAKIDYAGHSNSLAGAVSEMLSFDLAVAEALKFADSNGETLVVVTADHETGGLVLVDGDQEKGLVTARFTTDDHTPAMLPVFAYGPGAKHFIGTYQNYEVAGKIMELLQLK</sequence>
<dbReference type="InterPro" id="IPR017850">
    <property type="entry name" value="Alkaline_phosphatase_core_sf"/>
</dbReference>
<feature type="active site" description="Phosphoserine intermediate" evidence="2">
    <location>
        <position position="371"/>
    </location>
</feature>
<feature type="binding site" evidence="3">
    <location>
        <position position="583"/>
    </location>
    <ligand>
        <name>Zn(2+)</name>
        <dbReference type="ChEBI" id="CHEBI:29105"/>
        <label>2</label>
    </ligand>
</feature>
<dbReference type="InterPro" id="IPR001952">
    <property type="entry name" value="Alkaline_phosphatase"/>
</dbReference>
<dbReference type="InterPro" id="IPR039559">
    <property type="entry name" value="AIM6_PI-PLC-like_dom"/>
</dbReference>
<evidence type="ECO:0000313" key="5">
    <source>
        <dbReference type="EMBL" id="SCM56401.1"/>
    </source>
</evidence>
<organism evidence="5 6">
    <name type="scientific">Petrimonas mucosa</name>
    <dbReference type="NCBI Taxonomy" id="1642646"/>
    <lineage>
        <taxon>Bacteria</taxon>
        <taxon>Pseudomonadati</taxon>
        <taxon>Bacteroidota</taxon>
        <taxon>Bacteroidia</taxon>
        <taxon>Bacteroidales</taxon>
        <taxon>Dysgonomonadaceae</taxon>
        <taxon>Petrimonas</taxon>
    </lineage>
</organism>
<gene>
    <name evidence="5" type="primary">phoA1</name>
    <name evidence="5" type="ORF">ING2E5A_0862</name>
</gene>
<comment type="cofactor">
    <cofactor evidence="3">
        <name>Mg(2+)</name>
        <dbReference type="ChEBI" id="CHEBI:18420"/>
    </cofactor>
    <text evidence="3">Binds 1 Mg(2+) ion.</text>
</comment>
<dbReference type="GO" id="GO:0046872">
    <property type="term" value="F:metal ion binding"/>
    <property type="evidence" value="ECO:0007669"/>
    <property type="project" value="UniProtKB-KW"/>
</dbReference>
<dbReference type="GO" id="GO:0008081">
    <property type="term" value="F:phosphoric diester hydrolase activity"/>
    <property type="evidence" value="ECO:0007669"/>
    <property type="project" value="InterPro"/>
</dbReference>
<feature type="binding site" evidence="3">
    <location>
        <position position="424"/>
    </location>
    <ligand>
        <name>Mg(2+)</name>
        <dbReference type="ChEBI" id="CHEBI:18420"/>
    </ligand>
</feature>
<evidence type="ECO:0000313" key="6">
    <source>
        <dbReference type="Proteomes" id="UP000178485"/>
    </source>
</evidence>
<dbReference type="SUPFAM" id="SSF53649">
    <property type="entry name" value="Alkaline phosphatase-like"/>
    <property type="match status" value="1"/>
</dbReference>
<dbReference type="PANTHER" id="PTHR11596:SF5">
    <property type="entry name" value="ALKALINE PHOSPHATASE"/>
    <property type="match status" value="1"/>
</dbReference>
<dbReference type="SUPFAM" id="SSF51695">
    <property type="entry name" value="PLC-like phosphodiesterases"/>
    <property type="match status" value="1"/>
</dbReference>
<feature type="binding site" evidence="3">
    <location>
        <position position="331"/>
    </location>
    <ligand>
        <name>Zn(2+)</name>
        <dbReference type="ChEBI" id="CHEBI:29105"/>
        <label>2</label>
    </ligand>
</feature>
<reference evidence="5 6" key="1">
    <citation type="submission" date="2016-08" db="EMBL/GenBank/DDBJ databases">
        <authorList>
            <person name="Seilhamer J.J."/>
        </authorList>
    </citation>
    <scope>NUCLEOTIDE SEQUENCE [LARGE SCALE GENOMIC DNA]</scope>
    <source>
        <strain evidence="5">ING2-E5A</strain>
    </source>
</reference>
<dbReference type="EMBL" id="LT608328">
    <property type="protein sequence ID" value="SCM56401.1"/>
    <property type="molecule type" value="Genomic_DNA"/>
</dbReference>
<feature type="binding site" evidence="3">
    <location>
        <position position="584"/>
    </location>
    <ligand>
        <name>Zn(2+)</name>
        <dbReference type="ChEBI" id="CHEBI:29105"/>
        <label>2</label>
    </ligand>
</feature>
<dbReference type="GO" id="GO:0006629">
    <property type="term" value="P:lipid metabolic process"/>
    <property type="evidence" value="ECO:0007669"/>
    <property type="project" value="InterPro"/>
</dbReference>
<evidence type="ECO:0000256" key="1">
    <source>
        <dbReference type="ARBA" id="ARBA00022553"/>
    </source>
</evidence>
<keyword evidence="1" id="KW-0597">Phosphoprotein</keyword>
<dbReference type="CDD" id="cd08577">
    <property type="entry name" value="PI-PLCc_GDPD_SF_unchar3"/>
    <property type="match status" value="1"/>
</dbReference>
<dbReference type="STRING" id="1642646.ING2E5A_0862"/>
<evidence type="ECO:0000256" key="2">
    <source>
        <dbReference type="PIRSR" id="PIRSR601952-1"/>
    </source>
</evidence>
<comment type="cofactor">
    <cofactor evidence="3">
        <name>Zn(2+)</name>
        <dbReference type="ChEBI" id="CHEBI:29105"/>
    </cofactor>
    <text evidence="3">Binds 2 Zn(2+) ions.</text>
</comment>
<keyword evidence="3" id="KW-0479">Metal-binding</keyword>
<dbReference type="PANTHER" id="PTHR11596">
    <property type="entry name" value="ALKALINE PHOSPHATASE"/>
    <property type="match status" value="1"/>
</dbReference>
<dbReference type="RefSeq" id="WP_071136315.1">
    <property type="nucleotide sequence ID" value="NZ_LT608328.1"/>
</dbReference>
<feature type="binding site" evidence="3">
    <location>
        <position position="422"/>
    </location>
    <ligand>
        <name>Mg(2+)</name>
        <dbReference type="ChEBI" id="CHEBI:18420"/>
    </ligand>
</feature>
<dbReference type="SMART" id="SM00098">
    <property type="entry name" value="alkPPc"/>
    <property type="match status" value="1"/>
</dbReference>
<keyword evidence="5" id="KW-0378">Hydrolase</keyword>
<dbReference type="Gene3D" id="3.40.720.10">
    <property type="entry name" value="Alkaline Phosphatase, subunit A"/>
    <property type="match status" value="1"/>
</dbReference>
<accession>A0A1G4G5F2</accession>
<dbReference type="AlphaFoldDB" id="A0A1G4G5F2"/>
<dbReference type="Gene3D" id="3.20.20.190">
    <property type="entry name" value="Phosphatidylinositol (PI) phosphodiesterase"/>
    <property type="match status" value="1"/>
</dbReference>
<evidence type="ECO:0000256" key="4">
    <source>
        <dbReference type="RuleBase" id="RU003946"/>
    </source>
</evidence>
<keyword evidence="6" id="KW-1185">Reference proteome</keyword>
<proteinExistence type="inferred from homology"/>